<evidence type="ECO:0000256" key="7">
    <source>
        <dbReference type="ARBA" id="ARBA00023242"/>
    </source>
</evidence>
<keyword evidence="7" id="KW-0539">Nucleus</keyword>
<comment type="similarity">
    <text evidence="8">Belongs to the snail C2H2-type zinc-finger protein family.</text>
</comment>
<keyword evidence="2" id="KW-0479">Metal-binding</keyword>
<keyword evidence="6" id="KW-0238">DNA-binding</keyword>
<evidence type="ECO:0000313" key="12">
    <source>
        <dbReference type="EMBL" id="CAH0549304.1"/>
    </source>
</evidence>
<dbReference type="PROSITE" id="PS50157">
    <property type="entry name" value="ZINC_FINGER_C2H2_2"/>
    <property type="match status" value="2"/>
</dbReference>
<feature type="region of interest" description="Disordered" evidence="10">
    <location>
        <begin position="1"/>
        <end position="24"/>
    </location>
</feature>
<keyword evidence="4 9" id="KW-0863">Zinc-finger</keyword>
<reference evidence="12" key="1">
    <citation type="submission" date="2021-12" db="EMBL/GenBank/DDBJ databases">
        <authorList>
            <person name="King R."/>
        </authorList>
    </citation>
    <scope>NUCLEOTIDE SEQUENCE</scope>
</reference>
<evidence type="ECO:0000256" key="6">
    <source>
        <dbReference type="ARBA" id="ARBA00023125"/>
    </source>
</evidence>
<protein>
    <recommendedName>
        <fullName evidence="11">C2H2-type domain-containing protein</fullName>
    </recommendedName>
</protein>
<dbReference type="PROSITE" id="PS00028">
    <property type="entry name" value="ZINC_FINGER_C2H2_1"/>
    <property type="match status" value="1"/>
</dbReference>
<dbReference type="SUPFAM" id="SSF57667">
    <property type="entry name" value="beta-beta-alpha zinc fingers"/>
    <property type="match status" value="1"/>
</dbReference>
<dbReference type="PANTHER" id="PTHR24388">
    <property type="entry name" value="ZINC FINGER PROTEIN"/>
    <property type="match status" value="1"/>
</dbReference>
<feature type="domain" description="C2H2-type" evidence="11">
    <location>
        <begin position="153"/>
        <end position="180"/>
    </location>
</feature>
<evidence type="ECO:0000256" key="1">
    <source>
        <dbReference type="ARBA" id="ARBA00004123"/>
    </source>
</evidence>
<dbReference type="SMART" id="SM00355">
    <property type="entry name" value="ZnF_C2H2"/>
    <property type="match status" value="6"/>
</dbReference>
<dbReference type="GO" id="GO:0005634">
    <property type="term" value="C:nucleus"/>
    <property type="evidence" value="ECO:0007669"/>
    <property type="project" value="UniProtKB-SubCell"/>
</dbReference>
<dbReference type="OrthoDB" id="3561125at2759"/>
<evidence type="ECO:0000256" key="2">
    <source>
        <dbReference type="ARBA" id="ARBA00022723"/>
    </source>
</evidence>
<dbReference type="InterPro" id="IPR013087">
    <property type="entry name" value="Znf_C2H2_type"/>
</dbReference>
<name>A0A9P0ASB4_BRAAE</name>
<dbReference type="Proteomes" id="UP001154078">
    <property type="component" value="Chromosome 11"/>
</dbReference>
<dbReference type="Gene3D" id="3.30.160.60">
    <property type="entry name" value="Classic Zinc Finger"/>
    <property type="match status" value="2"/>
</dbReference>
<sequence>MEHIVIKTEPVYDSDIPSTSTDQETTSTAGIAIKQGIKEELDCTYQEDYVDEAELVEIKFEAKDKTFLDQGYKINNNDKESGKIKEEERDSDFSEEGTFETKIEVKYHGVECDDVSGKKKLFQCDVCPKKYQTKMGLFNHKKYFHGKDELEEFKCDKCDYVTVRKSTIKIHLKIHDKQSYFKCDYCQYKAAKLLTLHAHILSKHKLENEGEKKIKITSKIHECPKCSYSTLHKAHYDNHIKICLKLKNAESYKCFFCQYKSNHKTNLDNHTLTKHSDMLNESNRNIITSKIHHCQLCEYRTAKVDHLKSHLKNKHKKKQ</sequence>
<dbReference type="GO" id="GO:0000981">
    <property type="term" value="F:DNA-binding transcription factor activity, RNA polymerase II-specific"/>
    <property type="evidence" value="ECO:0007669"/>
    <property type="project" value="TreeGrafter"/>
</dbReference>
<accession>A0A9P0ASB4</accession>
<dbReference type="EMBL" id="OV121142">
    <property type="protein sequence ID" value="CAH0549304.1"/>
    <property type="molecule type" value="Genomic_DNA"/>
</dbReference>
<dbReference type="GO" id="GO:0000978">
    <property type="term" value="F:RNA polymerase II cis-regulatory region sequence-specific DNA binding"/>
    <property type="evidence" value="ECO:0007669"/>
    <property type="project" value="TreeGrafter"/>
</dbReference>
<dbReference type="GO" id="GO:0008270">
    <property type="term" value="F:zinc ion binding"/>
    <property type="evidence" value="ECO:0007669"/>
    <property type="project" value="UniProtKB-KW"/>
</dbReference>
<evidence type="ECO:0000313" key="13">
    <source>
        <dbReference type="Proteomes" id="UP001154078"/>
    </source>
</evidence>
<dbReference type="AlphaFoldDB" id="A0A9P0ASB4"/>
<dbReference type="InterPro" id="IPR036236">
    <property type="entry name" value="Znf_C2H2_sf"/>
</dbReference>
<keyword evidence="3" id="KW-0677">Repeat</keyword>
<evidence type="ECO:0000256" key="9">
    <source>
        <dbReference type="PROSITE-ProRule" id="PRU00042"/>
    </source>
</evidence>
<comment type="subcellular location">
    <subcellularLocation>
        <location evidence="1">Nucleus</location>
    </subcellularLocation>
</comment>
<evidence type="ECO:0000259" key="11">
    <source>
        <dbReference type="PROSITE" id="PS50157"/>
    </source>
</evidence>
<feature type="domain" description="C2H2-type" evidence="11">
    <location>
        <begin position="122"/>
        <end position="150"/>
    </location>
</feature>
<evidence type="ECO:0000256" key="4">
    <source>
        <dbReference type="ARBA" id="ARBA00022771"/>
    </source>
</evidence>
<evidence type="ECO:0000256" key="10">
    <source>
        <dbReference type="SAM" id="MobiDB-lite"/>
    </source>
</evidence>
<dbReference type="PANTHER" id="PTHR24388:SF54">
    <property type="entry name" value="PROTEIN ESCARGOT"/>
    <property type="match status" value="1"/>
</dbReference>
<evidence type="ECO:0000256" key="5">
    <source>
        <dbReference type="ARBA" id="ARBA00022833"/>
    </source>
</evidence>
<evidence type="ECO:0000256" key="8">
    <source>
        <dbReference type="ARBA" id="ARBA00037948"/>
    </source>
</evidence>
<organism evidence="12 13">
    <name type="scientific">Brassicogethes aeneus</name>
    <name type="common">Rape pollen beetle</name>
    <name type="synonym">Meligethes aeneus</name>
    <dbReference type="NCBI Taxonomy" id="1431903"/>
    <lineage>
        <taxon>Eukaryota</taxon>
        <taxon>Metazoa</taxon>
        <taxon>Ecdysozoa</taxon>
        <taxon>Arthropoda</taxon>
        <taxon>Hexapoda</taxon>
        <taxon>Insecta</taxon>
        <taxon>Pterygota</taxon>
        <taxon>Neoptera</taxon>
        <taxon>Endopterygota</taxon>
        <taxon>Coleoptera</taxon>
        <taxon>Polyphaga</taxon>
        <taxon>Cucujiformia</taxon>
        <taxon>Nitidulidae</taxon>
        <taxon>Meligethinae</taxon>
        <taxon>Brassicogethes</taxon>
    </lineage>
</organism>
<dbReference type="InterPro" id="IPR050527">
    <property type="entry name" value="Snail/Krueppel_Znf"/>
</dbReference>
<proteinExistence type="inferred from homology"/>
<evidence type="ECO:0000256" key="3">
    <source>
        <dbReference type="ARBA" id="ARBA00022737"/>
    </source>
</evidence>
<gene>
    <name evidence="12" type="ORF">MELIAE_LOCUS2498</name>
</gene>
<keyword evidence="13" id="KW-1185">Reference proteome</keyword>
<keyword evidence="5" id="KW-0862">Zinc</keyword>